<sequence>MIQSIIFILEYITNKLPVFFIFSIKLKDINIFYTYGNLLSSRKTGLILA</sequence>
<dbReference type="Proteomes" id="UP000005512">
    <property type="component" value="Unassembled WGS sequence"/>
</dbReference>
<gene>
    <name evidence="1" type="ORF">PROVRUST_07806</name>
</gene>
<evidence type="ECO:0000313" key="1">
    <source>
        <dbReference type="EMBL" id="EFB70926.1"/>
    </source>
</evidence>
<dbReference type="HOGENOM" id="CLU_3139548_0_0_6"/>
<dbReference type="AlphaFoldDB" id="D1P6K4"/>
<comment type="caution">
    <text evidence="1">The sequence shown here is derived from an EMBL/GenBank/DDBJ whole genome shotgun (WGS) entry which is preliminary data.</text>
</comment>
<organism evidence="1 2">
    <name type="scientific">Providencia rustigianii DSM 4541</name>
    <dbReference type="NCBI Taxonomy" id="500637"/>
    <lineage>
        <taxon>Bacteria</taxon>
        <taxon>Pseudomonadati</taxon>
        <taxon>Pseudomonadota</taxon>
        <taxon>Gammaproteobacteria</taxon>
        <taxon>Enterobacterales</taxon>
        <taxon>Morganellaceae</taxon>
        <taxon>Providencia</taxon>
    </lineage>
</organism>
<evidence type="ECO:0000313" key="2">
    <source>
        <dbReference type="Proteomes" id="UP000005512"/>
    </source>
</evidence>
<accession>D1P6K4</accession>
<protein>
    <submittedName>
        <fullName evidence="1">Uncharacterized protein</fullName>
    </submittedName>
</protein>
<reference evidence="1" key="1">
    <citation type="submission" date="2009-12" db="EMBL/GenBank/DDBJ databases">
        <authorList>
            <person name="Weinstock G."/>
            <person name="Sodergren E."/>
            <person name="Clifton S."/>
            <person name="Fulton L."/>
            <person name="Fulton B."/>
            <person name="Courtney L."/>
            <person name="Fronick C."/>
            <person name="Harrison M."/>
            <person name="Strong C."/>
            <person name="Farmer C."/>
            <person name="Delahaunty K."/>
            <person name="Markovic C."/>
            <person name="Hall O."/>
            <person name="Minx P."/>
            <person name="Tomlinson C."/>
            <person name="Mitreva M."/>
            <person name="Nelson J."/>
            <person name="Hou S."/>
            <person name="Wollam A."/>
            <person name="Pepin K.H."/>
            <person name="Johnson M."/>
            <person name="Bhonagiri V."/>
            <person name="Nash W.E."/>
            <person name="Warren W."/>
            <person name="Chinwalla A."/>
            <person name="Mardis E.R."/>
            <person name="Wilson R.K."/>
        </authorList>
    </citation>
    <scope>NUCLEOTIDE SEQUENCE [LARGE SCALE GENOMIC DNA]</scope>
    <source>
        <strain evidence="1">DSM 4541</strain>
    </source>
</reference>
<dbReference type="EMBL" id="ABXV02000043">
    <property type="protein sequence ID" value="EFB70926.1"/>
    <property type="molecule type" value="Genomic_DNA"/>
</dbReference>
<keyword evidence="2" id="KW-1185">Reference proteome</keyword>
<proteinExistence type="predicted"/>
<name>D1P6K4_9GAMM</name>